<protein>
    <submittedName>
        <fullName evidence="3">PEP-CTERM sorting domain-containing protein</fullName>
    </submittedName>
</protein>
<dbReference type="OrthoDB" id="8198236at2"/>
<dbReference type="EMBL" id="VJWA01000001">
    <property type="protein sequence ID" value="TRW17598.1"/>
    <property type="molecule type" value="Genomic_DNA"/>
</dbReference>
<feature type="domain" description="Ice-binding protein C-terminal" evidence="2">
    <location>
        <begin position="380"/>
        <end position="404"/>
    </location>
</feature>
<reference evidence="3 4" key="1">
    <citation type="submission" date="2019-07" db="EMBL/GenBank/DDBJ databases">
        <title>Novel species isolated from glacier.</title>
        <authorList>
            <person name="Liu Q."/>
            <person name="Xin Y.-H."/>
        </authorList>
    </citation>
    <scope>NUCLEOTIDE SEQUENCE [LARGE SCALE GENOMIC DNA]</scope>
    <source>
        <strain evidence="3 4">LB1R16</strain>
    </source>
</reference>
<name>A0A552UHA4_9SPHN</name>
<proteinExistence type="predicted"/>
<evidence type="ECO:0000259" key="2">
    <source>
        <dbReference type="Pfam" id="PF07589"/>
    </source>
</evidence>
<dbReference type="GO" id="GO:0008237">
    <property type="term" value="F:metallopeptidase activity"/>
    <property type="evidence" value="ECO:0007669"/>
    <property type="project" value="InterPro"/>
</dbReference>
<dbReference type="NCBIfam" id="NF038122">
    <property type="entry name" value="metallo_LGF"/>
    <property type="match status" value="1"/>
</dbReference>
<dbReference type="AlphaFoldDB" id="A0A552UHA4"/>
<feature type="signal peptide" evidence="1">
    <location>
        <begin position="1"/>
        <end position="23"/>
    </location>
</feature>
<accession>A0A552UHA4</accession>
<dbReference type="InterPro" id="IPR024079">
    <property type="entry name" value="MetalloPept_cat_dom_sf"/>
</dbReference>
<evidence type="ECO:0000313" key="4">
    <source>
        <dbReference type="Proteomes" id="UP000317894"/>
    </source>
</evidence>
<dbReference type="Gene3D" id="3.40.390.10">
    <property type="entry name" value="Collagenase (Catalytic Domain)"/>
    <property type="match status" value="1"/>
</dbReference>
<dbReference type="NCBIfam" id="TIGR02595">
    <property type="entry name" value="PEP_CTERM"/>
    <property type="match status" value="1"/>
</dbReference>
<keyword evidence="1" id="KW-0732">Signal</keyword>
<evidence type="ECO:0000313" key="3">
    <source>
        <dbReference type="EMBL" id="TRW17598.1"/>
    </source>
</evidence>
<keyword evidence="4" id="KW-1185">Reference proteome</keyword>
<organism evidence="3 4">
    <name type="scientific">Glacieibacterium frigidum</name>
    <dbReference type="NCBI Taxonomy" id="2593303"/>
    <lineage>
        <taxon>Bacteria</taxon>
        <taxon>Pseudomonadati</taxon>
        <taxon>Pseudomonadota</taxon>
        <taxon>Alphaproteobacteria</taxon>
        <taxon>Sphingomonadales</taxon>
        <taxon>Sphingosinicellaceae</taxon>
        <taxon>Glacieibacterium</taxon>
    </lineage>
</organism>
<evidence type="ECO:0000256" key="1">
    <source>
        <dbReference type="SAM" id="SignalP"/>
    </source>
</evidence>
<dbReference type="NCBIfam" id="NF035944">
    <property type="entry name" value="PEPxxWA-CTERM"/>
    <property type="match status" value="1"/>
</dbReference>
<dbReference type="Proteomes" id="UP000317894">
    <property type="component" value="Unassembled WGS sequence"/>
</dbReference>
<sequence>MLLKQFLFAGTALAVVTGTSAQAMTINLVDFGGVTGSQAEQGFRVAADYWAKMFTNDVTINLGVTFAPLAPNIIGSTGSRRLDYSVAGYQALLNTSKSNSVLDQNIVLPTLTNGGMSFIANGVDANGDMSTADQFKYYINGDQTAAQTLYTNSATIKAIGGEVANGNVCSNANATTRGLCDGRVTFSSNFGFDFNPGNGLTPDTFDFIAVAIHEIGHALGFVSGVDLVDYYSYPNGPGGGALGYNFNDTSLFTALDMFRYSNDPTNVAPGAGPSLDLTVGGTRYFSVDGGLTAAFGNTLSTGAYNGDGRQASHWKDTPNCQVGNGIMDPTFCFEQRGVITALDLAGFDAMGWNLAFDVLGKDANYNVSTTKILADYLGTSVPEPASWAMMIAGFGLVGGAMRRRASSVTFNAI</sequence>
<feature type="chain" id="PRO_5021820824" evidence="1">
    <location>
        <begin position="24"/>
        <end position="413"/>
    </location>
</feature>
<dbReference type="SUPFAM" id="SSF55486">
    <property type="entry name" value="Metalloproteases ('zincins'), catalytic domain"/>
    <property type="match status" value="1"/>
</dbReference>
<dbReference type="Pfam" id="PF07589">
    <property type="entry name" value="PEP-CTERM"/>
    <property type="match status" value="1"/>
</dbReference>
<dbReference type="InterPro" id="IPR013424">
    <property type="entry name" value="Ice-binding_C"/>
</dbReference>
<gene>
    <name evidence="3" type="ORF">FMM06_05460</name>
</gene>
<comment type="caution">
    <text evidence="3">The sequence shown here is derived from an EMBL/GenBank/DDBJ whole genome shotgun (WGS) entry which is preliminary data.</text>
</comment>